<proteinExistence type="predicted"/>
<comment type="caution">
    <text evidence="2">The sequence shown here is derived from an EMBL/GenBank/DDBJ whole genome shotgun (WGS) entry which is preliminary data.</text>
</comment>
<name>A0A5J9TNX8_9POAL</name>
<evidence type="ECO:0000313" key="2">
    <source>
        <dbReference type="EMBL" id="TVU12578.1"/>
    </source>
</evidence>
<gene>
    <name evidence="2" type="ORF">EJB05_46229</name>
</gene>
<evidence type="ECO:0000256" key="1">
    <source>
        <dbReference type="SAM" id="Phobius"/>
    </source>
</evidence>
<dbReference type="EMBL" id="RWGY01000039">
    <property type="protein sequence ID" value="TVU12578.1"/>
    <property type="molecule type" value="Genomic_DNA"/>
</dbReference>
<keyword evidence="3" id="KW-1185">Reference proteome</keyword>
<protein>
    <submittedName>
        <fullName evidence="2">Uncharacterized protein</fullName>
    </submittedName>
</protein>
<keyword evidence="1" id="KW-1133">Transmembrane helix</keyword>
<keyword evidence="1" id="KW-0472">Membrane</keyword>
<feature type="transmembrane region" description="Helical" evidence="1">
    <location>
        <begin position="138"/>
        <end position="162"/>
    </location>
</feature>
<feature type="non-terminal residue" evidence="2">
    <location>
        <position position="1"/>
    </location>
</feature>
<organism evidence="2 3">
    <name type="scientific">Eragrostis curvula</name>
    <name type="common">weeping love grass</name>
    <dbReference type="NCBI Taxonomy" id="38414"/>
    <lineage>
        <taxon>Eukaryota</taxon>
        <taxon>Viridiplantae</taxon>
        <taxon>Streptophyta</taxon>
        <taxon>Embryophyta</taxon>
        <taxon>Tracheophyta</taxon>
        <taxon>Spermatophyta</taxon>
        <taxon>Magnoliopsida</taxon>
        <taxon>Liliopsida</taxon>
        <taxon>Poales</taxon>
        <taxon>Poaceae</taxon>
        <taxon>PACMAD clade</taxon>
        <taxon>Chloridoideae</taxon>
        <taxon>Eragrostideae</taxon>
        <taxon>Eragrostidinae</taxon>
        <taxon>Eragrostis</taxon>
    </lineage>
</organism>
<dbReference type="Proteomes" id="UP000324897">
    <property type="component" value="Chromosome 3"/>
</dbReference>
<reference evidence="2 3" key="1">
    <citation type="journal article" date="2019" name="Sci. Rep.">
        <title>A high-quality genome of Eragrostis curvula grass provides insights into Poaceae evolution and supports new strategies to enhance forage quality.</title>
        <authorList>
            <person name="Carballo J."/>
            <person name="Santos B.A.C.M."/>
            <person name="Zappacosta D."/>
            <person name="Garbus I."/>
            <person name="Selva J.P."/>
            <person name="Gallo C.A."/>
            <person name="Diaz A."/>
            <person name="Albertini E."/>
            <person name="Caccamo M."/>
            <person name="Echenique V."/>
        </authorList>
    </citation>
    <scope>NUCLEOTIDE SEQUENCE [LARGE SCALE GENOMIC DNA]</scope>
    <source>
        <strain evidence="3">cv. Victoria</strain>
        <tissue evidence="2">Leaf</tissue>
    </source>
</reference>
<evidence type="ECO:0000313" key="3">
    <source>
        <dbReference type="Proteomes" id="UP000324897"/>
    </source>
</evidence>
<keyword evidence="1" id="KW-0812">Transmembrane</keyword>
<dbReference type="Gramene" id="TVU12578">
    <property type="protein sequence ID" value="TVU12578"/>
    <property type="gene ID" value="EJB05_46229"/>
</dbReference>
<feature type="transmembrane region" description="Helical" evidence="1">
    <location>
        <begin position="31"/>
        <end position="51"/>
    </location>
</feature>
<dbReference type="AlphaFoldDB" id="A0A5J9TNX8"/>
<feature type="transmembrane region" description="Helical" evidence="1">
    <location>
        <begin position="96"/>
        <end position="118"/>
    </location>
</feature>
<sequence>MDPFLMICYLCTYNSVSQPEAVRVRRRRVDAAKALSVIACAAAALALFAMTVDPANSRFLGPCAPTDEEAADLRAASKLLLLAAAAQLIGATTARYAAALPFTISACALAIPTAFHGYDVLRMVVGCDRHLHDDGGELAAHFWVVIALLGAAIFVVMLDAFWGCCI</sequence>
<accession>A0A5J9TNX8</accession>